<dbReference type="InterPro" id="IPR001214">
    <property type="entry name" value="SET_dom"/>
</dbReference>
<dbReference type="PANTHER" id="PTHR46462:SF3">
    <property type="entry name" value="UPSET, ISOFORM A"/>
    <property type="match status" value="1"/>
</dbReference>
<dbReference type="InParanoid" id="A0A3R7DBJ1"/>
<feature type="region of interest" description="Disordered" evidence="2">
    <location>
        <begin position="479"/>
        <end position="605"/>
    </location>
</feature>
<dbReference type="SUPFAM" id="SSF82199">
    <property type="entry name" value="SET domain"/>
    <property type="match status" value="1"/>
</dbReference>
<evidence type="ECO:0000313" key="3">
    <source>
        <dbReference type="EMBL" id="KAG5445013.1"/>
    </source>
</evidence>
<dbReference type="OrthoDB" id="1928087at2759"/>
<dbReference type="GO" id="GO:0070210">
    <property type="term" value="C:Rpd3L-Expanded complex"/>
    <property type="evidence" value="ECO:0007669"/>
    <property type="project" value="TreeGrafter"/>
</dbReference>
<dbReference type="CDD" id="cd10529">
    <property type="entry name" value="SET_SETD5-like"/>
    <property type="match status" value="1"/>
</dbReference>
<dbReference type="AlphaFoldDB" id="A0A3R7DBJ1"/>
<gene>
    <name evidence="3" type="ORF">CSKR_105025</name>
</gene>
<feature type="compositionally biased region" description="Polar residues" evidence="2">
    <location>
        <begin position="538"/>
        <end position="579"/>
    </location>
</feature>
<feature type="compositionally biased region" description="Polar residues" evidence="2">
    <location>
        <begin position="508"/>
        <end position="517"/>
    </location>
</feature>
<dbReference type="Gene3D" id="3.30.40.10">
    <property type="entry name" value="Zinc/RING finger domain, C3HC4 (zinc finger)"/>
    <property type="match status" value="1"/>
</dbReference>
<dbReference type="PANTHER" id="PTHR46462">
    <property type="entry name" value="UPSET, ISOFORM A"/>
    <property type="match status" value="1"/>
</dbReference>
<evidence type="ECO:0000256" key="1">
    <source>
        <dbReference type="ARBA" id="ARBA00022853"/>
    </source>
</evidence>
<keyword evidence="1" id="KW-0156">Chromatin regulator</keyword>
<sequence>MTDIRRKTTYVSRTADGRHAHNFNSFFQSSQKKTFSADPESGMRLVGPMFELTACVEMKGGEEDFDAVYPESSLSYGPTVCSFGLKYNDHNYGLPSGLTPPSMAPHLMDSHTPKSRTLSDVAQEDTCSRAMFIDDNVKDPSLTDQIGDSTPASVLTKPASSGITATTTQSAAVTNLTPKTESRQCISGSWEISDMDRKNSEPLDETAGVLHTRFKMFGAFEHMEMRYEPELKVIEVPEELAVSPSQLSDLDSDSDDGYSTQKINARIPTTRALVIDGNLCNGSSWPTLRCTCGLVHIRAKLIRCPVCSTYQHVQCMEDYYSTSLPYLCEGYVCSHCTTESCNSIEGNQNYTVQPGVSAQLHRTDQAELATDSVNANISVASRIDTTTTAFPDSSKDVLQRLAINEGTVGSQYVEITADRAKQLGLISAAPKTDRHFVSKSSVLGVSTSSAKLSAAHLPRDHELRVGPTGVDWERLNELSRSSRRPHGDTNVNLRVPSPPRTSKRKQDLTSTSYNDNEASVPDSTVERLVVSAPGDESPSASVTPITTPCSTPYKSSASGTPSTPNQTLTPVSDHNSSGLDSPLRRVRCDKRKQRPGRILFPDGTSPSKLKLNARVNPLGAVWAKDYQEAETNTYSAAMVDYLERRLSANLERNNRIPPSFMNRSSLCRVVLFDHDNKGLEASVRLSVNDVITEVRGEFMMLEEYEHHFDPISDYNRYVMFYQGFGDRTIVLEATRYGNSARFVRRSCIPNCRLDHTVVQGKFQLLIRASMELMPGTELTIPFDLDYRACRYPLECACARSRCPVLKWCRKLVRHKVVPNLDYSKYIESQLRVLSKPLSQESPNSRTPSFEHSGLTGSPLLRSTVGSSMSSFSNLNTSPTPSTRLRKELSDTNSPLEDDSTKSSGYQPLLRASGSCDDYATVVDENDVPNCPRVVLDSAPNQENKPNVSALLCEDADKIVFATQSPPTVNRNST</sequence>
<dbReference type="GO" id="GO:0006325">
    <property type="term" value="P:chromatin organization"/>
    <property type="evidence" value="ECO:0007669"/>
    <property type="project" value="UniProtKB-KW"/>
</dbReference>
<evidence type="ECO:0000256" key="2">
    <source>
        <dbReference type="SAM" id="MobiDB-lite"/>
    </source>
</evidence>
<dbReference type="InterPro" id="IPR046341">
    <property type="entry name" value="SET_dom_sf"/>
</dbReference>
<reference evidence="3 4" key="1">
    <citation type="journal article" date="2018" name="Biotechnol. Adv.">
        <title>Improved genomic resources and new bioinformatic workflow for the carcinogenic parasite Clonorchis sinensis: Biotechnological implications.</title>
        <authorList>
            <person name="Wang D."/>
            <person name="Korhonen P.K."/>
            <person name="Gasser R.B."/>
            <person name="Young N.D."/>
        </authorList>
    </citation>
    <scope>NUCLEOTIDE SEQUENCE [LARGE SCALE GENOMIC DNA]</scope>
    <source>
        <strain evidence="3">Cs-k2</strain>
    </source>
</reference>
<feature type="compositionally biased region" description="Basic residues" evidence="2">
    <location>
        <begin position="584"/>
        <end position="595"/>
    </location>
</feature>
<dbReference type="GO" id="GO:0034967">
    <property type="term" value="C:Set3 complex"/>
    <property type="evidence" value="ECO:0007669"/>
    <property type="project" value="TreeGrafter"/>
</dbReference>
<dbReference type="Proteomes" id="UP000286415">
    <property type="component" value="Unassembled WGS sequence"/>
</dbReference>
<dbReference type="PROSITE" id="PS50280">
    <property type="entry name" value="SET"/>
    <property type="match status" value="1"/>
</dbReference>
<dbReference type="Pfam" id="PF00856">
    <property type="entry name" value="SET"/>
    <property type="match status" value="1"/>
</dbReference>
<protein>
    <submittedName>
        <fullName evidence="3">Histone-lysine N-methyltransferase setd5</fullName>
    </submittedName>
</protein>
<dbReference type="STRING" id="79923.A0A3R7DBJ1"/>
<feature type="compositionally biased region" description="Polar residues" evidence="2">
    <location>
        <begin position="836"/>
        <end position="849"/>
    </location>
</feature>
<dbReference type="SMART" id="SM00317">
    <property type="entry name" value="SET"/>
    <property type="match status" value="1"/>
</dbReference>
<organism evidence="3 4">
    <name type="scientific">Clonorchis sinensis</name>
    <name type="common">Chinese liver fluke</name>
    <dbReference type="NCBI Taxonomy" id="79923"/>
    <lineage>
        <taxon>Eukaryota</taxon>
        <taxon>Metazoa</taxon>
        <taxon>Spiralia</taxon>
        <taxon>Lophotrochozoa</taxon>
        <taxon>Platyhelminthes</taxon>
        <taxon>Trematoda</taxon>
        <taxon>Digenea</taxon>
        <taxon>Opisthorchiida</taxon>
        <taxon>Opisthorchiata</taxon>
        <taxon>Opisthorchiidae</taxon>
        <taxon>Clonorchis</taxon>
    </lineage>
</organism>
<proteinExistence type="predicted"/>
<keyword evidence="4" id="KW-1185">Reference proteome</keyword>
<name>A0A3R7DBJ1_CLOSI</name>
<feature type="compositionally biased region" description="Low complexity" evidence="2">
    <location>
        <begin position="866"/>
        <end position="877"/>
    </location>
</feature>
<comment type="caution">
    <text evidence="3">The sequence shown here is derived from an EMBL/GenBank/DDBJ whole genome shotgun (WGS) entry which is preliminary data.</text>
</comment>
<dbReference type="EMBL" id="NIRI02000056">
    <property type="protein sequence ID" value="KAG5445013.1"/>
    <property type="molecule type" value="Genomic_DNA"/>
</dbReference>
<evidence type="ECO:0000313" key="4">
    <source>
        <dbReference type="Proteomes" id="UP000286415"/>
    </source>
</evidence>
<reference evidence="3 4" key="2">
    <citation type="journal article" date="2021" name="Genomics">
        <title>High-quality reference genome for Clonorchis sinensis.</title>
        <authorList>
            <person name="Young N.D."/>
            <person name="Stroehlein A.J."/>
            <person name="Kinkar L."/>
            <person name="Wang T."/>
            <person name="Sohn W.M."/>
            <person name="Chang B.C.H."/>
            <person name="Kaur P."/>
            <person name="Weisz D."/>
            <person name="Dudchenko O."/>
            <person name="Aiden E.L."/>
            <person name="Korhonen P.K."/>
            <person name="Gasser R.B."/>
        </authorList>
    </citation>
    <scope>NUCLEOTIDE SEQUENCE [LARGE SCALE GENOMIC DNA]</scope>
    <source>
        <strain evidence="3">Cs-k2</strain>
    </source>
</reference>
<dbReference type="InterPro" id="IPR013083">
    <property type="entry name" value="Znf_RING/FYVE/PHD"/>
</dbReference>
<dbReference type="GO" id="GO:0006355">
    <property type="term" value="P:regulation of DNA-templated transcription"/>
    <property type="evidence" value="ECO:0007669"/>
    <property type="project" value="TreeGrafter"/>
</dbReference>
<feature type="region of interest" description="Disordered" evidence="2">
    <location>
        <begin position="836"/>
        <end position="909"/>
    </location>
</feature>
<accession>A0A3R7DBJ1</accession>
<dbReference type="Gene3D" id="2.170.270.10">
    <property type="entry name" value="SET domain"/>
    <property type="match status" value="1"/>
</dbReference>